<dbReference type="InterPro" id="IPR041657">
    <property type="entry name" value="HTH_17"/>
</dbReference>
<dbReference type="InterPro" id="IPR050595">
    <property type="entry name" value="Bact_response_regulator"/>
</dbReference>
<dbReference type="InterPro" id="IPR011006">
    <property type="entry name" value="CheY-like_superfamily"/>
</dbReference>
<dbReference type="AlphaFoldDB" id="A0A1R1I2C0"/>
<reference evidence="4 5" key="1">
    <citation type="submission" date="2016-10" db="EMBL/GenBank/DDBJ databases">
        <title>Alkaliphiles isolated from bioreactors.</title>
        <authorList>
            <person name="Salah Z."/>
            <person name="Rout S.P."/>
            <person name="Humphreys P.N."/>
        </authorList>
    </citation>
    <scope>NUCLEOTIDE SEQUENCE [LARGE SCALE GENOMIC DNA]</scope>
    <source>
        <strain evidence="4 5">ZS02</strain>
    </source>
</reference>
<evidence type="ECO:0000313" key="4">
    <source>
        <dbReference type="EMBL" id="OMG52911.1"/>
    </source>
</evidence>
<feature type="domain" description="Response regulatory" evidence="3">
    <location>
        <begin position="71"/>
        <end position="188"/>
    </location>
</feature>
<name>A0A1R1I2C0_9RHOO</name>
<dbReference type="SMART" id="SM00448">
    <property type="entry name" value="REC"/>
    <property type="match status" value="1"/>
</dbReference>
<keyword evidence="5" id="KW-1185">Reference proteome</keyword>
<dbReference type="PANTHER" id="PTHR44591">
    <property type="entry name" value="STRESS RESPONSE REGULATOR PROTEIN 1"/>
    <property type="match status" value="1"/>
</dbReference>
<dbReference type="NCBIfam" id="TIGR01764">
    <property type="entry name" value="excise"/>
    <property type="match status" value="1"/>
</dbReference>
<dbReference type="CDD" id="cd00156">
    <property type="entry name" value="REC"/>
    <property type="match status" value="1"/>
</dbReference>
<gene>
    <name evidence="4" type="ORF">BJN45_11695</name>
</gene>
<dbReference type="EMBL" id="MTHD01000004">
    <property type="protein sequence ID" value="OMG52911.1"/>
    <property type="molecule type" value="Genomic_DNA"/>
</dbReference>
<comment type="caution">
    <text evidence="4">The sequence shown here is derived from an EMBL/GenBank/DDBJ whole genome shotgun (WGS) entry which is preliminary data.</text>
</comment>
<feature type="modified residue" description="4-aspartylphosphate" evidence="2">
    <location>
        <position position="122"/>
    </location>
</feature>
<organism evidence="4 5">
    <name type="scientific">Azonexus hydrophilus</name>
    <dbReference type="NCBI Taxonomy" id="418702"/>
    <lineage>
        <taxon>Bacteria</taxon>
        <taxon>Pseudomonadati</taxon>
        <taxon>Pseudomonadota</taxon>
        <taxon>Betaproteobacteria</taxon>
        <taxon>Rhodocyclales</taxon>
        <taxon>Azonexaceae</taxon>
        <taxon>Azonexus</taxon>
    </lineage>
</organism>
<dbReference type="STRING" id="418702.BJN45_11695"/>
<dbReference type="InterPro" id="IPR010093">
    <property type="entry name" value="SinI_DNA-bd"/>
</dbReference>
<dbReference type="InterPro" id="IPR001789">
    <property type="entry name" value="Sig_transdc_resp-reg_receiver"/>
</dbReference>
<evidence type="ECO:0000256" key="2">
    <source>
        <dbReference type="PROSITE-ProRule" id="PRU00169"/>
    </source>
</evidence>
<dbReference type="CDD" id="cd04762">
    <property type="entry name" value="HTH_MerR-trunc"/>
    <property type="match status" value="1"/>
</dbReference>
<dbReference type="Proteomes" id="UP000187526">
    <property type="component" value="Unassembled WGS sequence"/>
</dbReference>
<accession>A0A1R1I2C0</accession>
<evidence type="ECO:0000259" key="3">
    <source>
        <dbReference type="PROSITE" id="PS50110"/>
    </source>
</evidence>
<proteinExistence type="predicted"/>
<dbReference type="PANTHER" id="PTHR44591:SF3">
    <property type="entry name" value="RESPONSE REGULATORY DOMAIN-CONTAINING PROTEIN"/>
    <property type="match status" value="1"/>
</dbReference>
<dbReference type="GO" id="GO:0003677">
    <property type="term" value="F:DNA binding"/>
    <property type="evidence" value="ECO:0007669"/>
    <property type="project" value="InterPro"/>
</dbReference>
<dbReference type="SUPFAM" id="SSF52172">
    <property type="entry name" value="CheY-like"/>
    <property type="match status" value="1"/>
</dbReference>
<dbReference type="InterPro" id="IPR009061">
    <property type="entry name" value="DNA-bd_dom_put_sf"/>
</dbReference>
<dbReference type="OrthoDB" id="5416564at2"/>
<dbReference type="PROSITE" id="PS50110">
    <property type="entry name" value="RESPONSE_REGULATORY"/>
    <property type="match status" value="1"/>
</dbReference>
<dbReference type="GO" id="GO:0000160">
    <property type="term" value="P:phosphorelay signal transduction system"/>
    <property type="evidence" value="ECO:0007669"/>
    <property type="project" value="InterPro"/>
</dbReference>
<evidence type="ECO:0000313" key="5">
    <source>
        <dbReference type="Proteomes" id="UP000187526"/>
    </source>
</evidence>
<evidence type="ECO:0000256" key="1">
    <source>
        <dbReference type="ARBA" id="ARBA00022553"/>
    </source>
</evidence>
<dbReference type="Gene3D" id="3.40.50.2300">
    <property type="match status" value="1"/>
</dbReference>
<dbReference type="Pfam" id="PF12728">
    <property type="entry name" value="HTH_17"/>
    <property type="match status" value="1"/>
</dbReference>
<sequence length="194" mass="21451">MADSEFLSTRQAAQRLGVSLGTVQNMVESGVLDAWKTAGGHRRIPASSVDSLLAKRRKQIARPGDATGQLDILIAEDDPTLQKLYQMTFDSWKLPLSLRIVGDGFEGLLQVGQQMPDILIADLMMPGMDGFEMIRRLRAMPELTSMDIIVVSAIDADEIRQRDMPGDVTVFGKPIPFHEIKGFVLGRLASRQRT</sequence>
<dbReference type="Pfam" id="PF00072">
    <property type="entry name" value="Response_reg"/>
    <property type="match status" value="1"/>
</dbReference>
<dbReference type="RefSeq" id="WP_076095442.1">
    <property type="nucleotide sequence ID" value="NZ_MTHD01000004.1"/>
</dbReference>
<dbReference type="SUPFAM" id="SSF46955">
    <property type="entry name" value="Putative DNA-binding domain"/>
    <property type="match status" value="1"/>
</dbReference>
<protein>
    <submittedName>
        <fullName evidence="4">Excisionase</fullName>
    </submittedName>
</protein>
<dbReference type="Gene3D" id="1.10.1660.10">
    <property type="match status" value="1"/>
</dbReference>
<keyword evidence="1 2" id="KW-0597">Phosphoprotein</keyword>